<dbReference type="InterPro" id="IPR004827">
    <property type="entry name" value="bZIP"/>
</dbReference>
<dbReference type="PRINTS" id="PR00042">
    <property type="entry name" value="LEUZIPPRFOS"/>
</dbReference>
<feature type="compositionally biased region" description="Polar residues" evidence="4">
    <location>
        <begin position="72"/>
        <end position="88"/>
    </location>
</feature>
<evidence type="ECO:0000256" key="4">
    <source>
        <dbReference type="SAM" id="MobiDB-lite"/>
    </source>
</evidence>
<evidence type="ECO:0000313" key="6">
    <source>
        <dbReference type="Ensembl" id="ENSCLMP00005032666.1"/>
    </source>
</evidence>
<evidence type="ECO:0000256" key="1">
    <source>
        <dbReference type="ARBA" id="ARBA00004123"/>
    </source>
</evidence>
<feature type="region of interest" description="Disordered" evidence="4">
    <location>
        <begin position="177"/>
        <end position="210"/>
    </location>
</feature>
<dbReference type="CDD" id="cd14721">
    <property type="entry name" value="bZIP_Fos"/>
    <property type="match status" value="1"/>
</dbReference>
<reference evidence="6" key="1">
    <citation type="submission" date="2025-08" db="UniProtKB">
        <authorList>
            <consortium name="Ensembl"/>
        </authorList>
    </citation>
    <scope>IDENTIFICATION</scope>
</reference>
<dbReference type="Pfam" id="PF00170">
    <property type="entry name" value="bZIP_1"/>
    <property type="match status" value="1"/>
</dbReference>
<comment type="subcellular location">
    <subcellularLocation>
        <location evidence="1">Nucleus</location>
    </subcellularLocation>
</comment>
<dbReference type="PANTHER" id="PTHR23351:SF52">
    <property type="entry name" value="PROTO-ONCOGENE C-FOS-RELATED"/>
    <property type="match status" value="1"/>
</dbReference>
<evidence type="ECO:0000256" key="3">
    <source>
        <dbReference type="ARBA" id="ARBA00061721"/>
    </source>
</evidence>
<comment type="function">
    <text evidence="2">Nuclear phosphoprotein which forms a tight but non-covalently linked complex with the JUN/AP-1 transcription factor. FOS has a critical function in regulating the development of cells destined to form and maintain the skeleton. It is thought to have an important role in signal transduction, cell proliferation and differentiation.</text>
</comment>
<organism evidence="6 7">
    <name type="scientific">Cyclopterus lumpus</name>
    <name type="common">Lumpsucker</name>
    <dbReference type="NCBI Taxonomy" id="8103"/>
    <lineage>
        <taxon>Eukaryota</taxon>
        <taxon>Metazoa</taxon>
        <taxon>Chordata</taxon>
        <taxon>Craniata</taxon>
        <taxon>Vertebrata</taxon>
        <taxon>Euteleostomi</taxon>
        <taxon>Actinopterygii</taxon>
        <taxon>Neopterygii</taxon>
        <taxon>Teleostei</taxon>
        <taxon>Neoteleostei</taxon>
        <taxon>Acanthomorphata</taxon>
        <taxon>Eupercaria</taxon>
        <taxon>Perciformes</taxon>
        <taxon>Cottioidei</taxon>
        <taxon>Cottales</taxon>
        <taxon>Cyclopteridae</taxon>
        <taxon>Cyclopterus</taxon>
    </lineage>
</organism>
<feature type="compositionally biased region" description="Polar residues" evidence="4">
    <location>
        <begin position="1"/>
        <end position="19"/>
    </location>
</feature>
<protein>
    <submittedName>
        <fullName evidence="6">V-fos FBJ murine osteosarcoma viral oncogene homolog Aa</fullName>
    </submittedName>
</protein>
<dbReference type="InterPro" id="IPR046347">
    <property type="entry name" value="bZIP_sf"/>
</dbReference>
<keyword evidence="7" id="KW-1185">Reference proteome</keyword>
<dbReference type="FunFam" id="1.20.5.170:FF:000006">
    <property type="entry name" value="fos-related antigen 2 isoform X1"/>
    <property type="match status" value="1"/>
</dbReference>
<dbReference type="InterPro" id="IPR000837">
    <property type="entry name" value="AP-1"/>
</dbReference>
<comment type="subunit">
    <text evidence="3">Heterodimer.</text>
</comment>
<dbReference type="PROSITE" id="PS50217">
    <property type="entry name" value="BZIP"/>
    <property type="match status" value="1"/>
</dbReference>
<dbReference type="Proteomes" id="UP000694565">
    <property type="component" value="Unplaced"/>
</dbReference>
<dbReference type="Gene3D" id="1.20.5.170">
    <property type="match status" value="1"/>
</dbReference>
<evidence type="ECO:0000313" key="7">
    <source>
        <dbReference type="Proteomes" id="UP000694565"/>
    </source>
</evidence>
<dbReference type="SUPFAM" id="SSF57959">
    <property type="entry name" value="Leucine zipper domain"/>
    <property type="match status" value="1"/>
</dbReference>
<proteinExistence type="predicted"/>
<feature type="domain" description="BZIP" evidence="5">
    <location>
        <begin position="114"/>
        <end position="177"/>
    </location>
</feature>
<feature type="region of interest" description="Disordered" evidence="4">
    <location>
        <begin position="1"/>
        <end position="24"/>
    </location>
</feature>
<gene>
    <name evidence="6" type="primary">fosaa</name>
</gene>
<name>A0A8C2ZTC9_CYCLU</name>
<evidence type="ECO:0000259" key="5">
    <source>
        <dbReference type="PROSITE" id="PS50217"/>
    </source>
</evidence>
<dbReference type="GO" id="GO:0000978">
    <property type="term" value="F:RNA polymerase II cis-regulatory region sequence-specific DNA binding"/>
    <property type="evidence" value="ECO:0007669"/>
    <property type="project" value="TreeGrafter"/>
</dbReference>
<sequence length="352" mass="38454">MYHNNLTPDMDSASTTCRTESPVGTLYQKTPEELCQDMNVEDTPFVPTVTAISSTPDFQWMVQPTIITSVSPSLGSKQANEPQSSHQATPKVGGNKGKNAVRKGKTEQLSPGEEEKKKIRRERNKMAAAKCRNRRRELTDTLQTETDKLEEEKAALEMEIANLLKEKERLEFILATHKPPTGSPELSPSPEEDRLPEDGTQEAPSLHDMDISRDPSTAISGNSNILLCASAEINIYDLEPSLDIKEGLLENMLPSLEEKTPMETTRSVPDIDLSSSLGVSDWETLYKSVSSDLEPLSTPVVTSTPTCSSYLSVFTFACPELDCLTEGLDGHKGGGGKAESVDLLNSPTLLAL</sequence>
<dbReference type="GeneTree" id="ENSGT00940000164930"/>
<accession>A0A8C2ZTC9</accession>
<dbReference type="GO" id="GO:0005634">
    <property type="term" value="C:nucleus"/>
    <property type="evidence" value="ECO:0007669"/>
    <property type="project" value="UniProtKB-SubCell"/>
</dbReference>
<dbReference type="SMART" id="SM00338">
    <property type="entry name" value="BRLZ"/>
    <property type="match status" value="1"/>
</dbReference>
<feature type="region of interest" description="Disordered" evidence="4">
    <location>
        <begin position="72"/>
        <end position="145"/>
    </location>
</feature>
<reference evidence="6" key="2">
    <citation type="submission" date="2025-09" db="UniProtKB">
        <authorList>
            <consortium name="Ensembl"/>
        </authorList>
    </citation>
    <scope>IDENTIFICATION</scope>
</reference>
<dbReference type="Ensembl" id="ENSCLMT00005034041.1">
    <property type="protein sequence ID" value="ENSCLMP00005032666.1"/>
    <property type="gene ID" value="ENSCLMG00005015619.1"/>
</dbReference>
<dbReference type="GO" id="GO:0000981">
    <property type="term" value="F:DNA-binding transcription factor activity, RNA polymerase II-specific"/>
    <property type="evidence" value="ECO:0007669"/>
    <property type="project" value="TreeGrafter"/>
</dbReference>
<dbReference type="PROSITE" id="PS00036">
    <property type="entry name" value="BZIP_BASIC"/>
    <property type="match status" value="1"/>
</dbReference>
<evidence type="ECO:0000256" key="2">
    <source>
        <dbReference type="ARBA" id="ARBA00058242"/>
    </source>
</evidence>
<dbReference type="AlphaFoldDB" id="A0A8C2ZTC9"/>
<dbReference type="PANTHER" id="PTHR23351">
    <property type="entry name" value="FOS TRANSCRIPTION FACTOR-RELATED"/>
    <property type="match status" value="1"/>
</dbReference>